<accession>A0A3E3IZQ6</accession>
<comment type="subcellular location">
    <subcellularLocation>
        <location evidence="1 7">Cell membrane</location>
        <topology evidence="1 7">Multi-pass membrane protein</topology>
    </subcellularLocation>
</comment>
<evidence type="ECO:0000259" key="8">
    <source>
        <dbReference type="PROSITE" id="PS50928"/>
    </source>
</evidence>
<gene>
    <name evidence="9" type="ORF">DWY69_09110</name>
</gene>
<dbReference type="GO" id="GO:0005886">
    <property type="term" value="C:plasma membrane"/>
    <property type="evidence" value="ECO:0007669"/>
    <property type="project" value="UniProtKB-SubCell"/>
</dbReference>
<organism evidence="9 10">
    <name type="scientific">Eisenbergiella massiliensis</name>
    <dbReference type="NCBI Taxonomy" id="1720294"/>
    <lineage>
        <taxon>Bacteria</taxon>
        <taxon>Bacillati</taxon>
        <taxon>Bacillota</taxon>
        <taxon>Clostridia</taxon>
        <taxon>Lachnospirales</taxon>
        <taxon>Lachnospiraceae</taxon>
        <taxon>Eisenbergiella</taxon>
    </lineage>
</organism>
<dbReference type="Proteomes" id="UP000261166">
    <property type="component" value="Unassembled WGS sequence"/>
</dbReference>
<evidence type="ECO:0000256" key="5">
    <source>
        <dbReference type="ARBA" id="ARBA00022989"/>
    </source>
</evidence>
<dbReference type="GO" id="GO:0055085">
    <property type="term" value="P:transmembrane transport"/>
    <property type="evidence" value="ECO:0007669"/>
    <property type="project" value="InterPro"/>
</dbReference>
<dbReference type="EMBL" id="QVLU01000006">
    <property type="protein sequence ID" value="RGE72493.1"/>
    <property type="molecule type" value="Genomic_DNA"/>
</dbReference>
<evidence type="ECO:0000256" key="1">
    <source>
        <dbReference type="ARBA" id="ARBA00004651"/>
    </source>
</evidence>
<dbReference type="CDD" id="cd06261">
    <property type="entry name" value="TM_PBP2"/>
    <property type="match status" value="1"/>
</dbReference>
<feature type="domain" description="ABC transmembrane type-1" evidence="8">
    <location>
        <begin position="72"/>
        <end position="293"/>
    </location>
</feature>
<comment type="similarity">
    <text evidence="7">Belongs to the binding-protein-dependent transport system permease family.</text>
</comment>
<dbReference type="RefSeq" id="WP_025487613.1">
    <property type="nucleotide sequence ID" value="NZ_QVLU01000006.1"/>
</dbReference>
<dbReference type="InterPro" id="IPR000515">
    <property type="entry name" value="MetI-like"/>
</dbReference>
<dbReference type="Gene3D" id="1.10.3720.10">
    <property type="entry name" value="MetI-like"/>
    <property type="match status" value="1"/>
</dbReference>
<keyword evidence="4 7" id="KW-0812">Transmembrane</keyword>
<dbReference type="SUPFAM" id="SSF161098">
    <property type="entry name" value="MetI-like"/>
    <property type="match status" value="1"/>
</dbReference>
<evidence type="ECO:0000256" key="7">
    <source>
        <dbReference type="RuleBase" id="RU363032"/>
    </source>
</evidence>
<feature type="transmembrane region" description="Helical" evidence="7">
    <location>
        <begin position="109"/>
        <end position="130"/>
    </location>
</feature>
<dbReference type="PROSITE" id="PS50928">
    <property type="entry name" value="ABC_TM1"/>
    <property type="match status" value="1"/>
</dbReference>
<keyword evidence="6 7" id="KW-0472">Membrane</keyword>
<name>A0A3E3IZQ6_9FIRM</name>
<feature type="transmembrane region" description="Helical" evidence="7">
    <location>
        <begin position="12"/>
        <end position="35"/>
    </location>
</feature>
<dbReference type="InterPro" id="IPR035906">
    <property type="entry name" value="MetI-like_sf"/>
</dbReference>
<dbReference type="PANTHER" id="PTHR30193:SF37">
    <property type="entry name" value="INNER MEMBRANE ABC TRANSPORTER PERMEASE PROTEIN YCJO"/>
    <property type="match status" value="1"/>
</dbReference>
<evidence type="ECO:0000256" key="3">
    <source>
        <dbReference type="ARBA" id="ARBA00022475"/>
    </source>
</evidence>
<dbReference type="AlphaFoldDB" id="A0A3E3IZQ6"/>
<protein>
    <submittedName>
        <fullName evidence="9">Sugar ABC transporter permease</fullName>
    </submittedName>
</protein>
<dbReference type="Pfam" id="PF00528">
    <property type="entry name" value="BPD_transp_1"/>
    <property type="match status" value="1"/>
</dbReference>
<reference evidence="9 10" key="1">
    <citation type="submission" date="2018-08" db="EMBL/GenBank/DDBJ databases">
        <title>A genome reference for cultivated species of the human gut microbiota.</title>
        <authorList>
            <person name="Zou Y."/>
            <person name="Xue W."/>
            <person name="Luo G."/>
        </authorList>
    </citation>
    <scope>NUCLEOTIDE SEQUENCE [LARGE SCALE GENOMIC DNA]</scope>
    <source>
        <strain evidence="9 10">AF26-4BH</strain>
    </source>
</reference>
<evidence type="ECO:0000313" key="10">
    <source>
        <dbReference type="Proteomes" id="UP000261166"/>
    </source>
</evidence>
<dbReference type="PANTHER" id="PTHR30193">
    <property type="entry name" value="ABC TRANSPORTER PERMEASE PROTEIN"/>
    <property type="match status" value="1"/>
</dbReference>
<dbReference type="InterPro" id="IPR051393">
    <property type="entry name" value="ABC_transporter_permease"/>
</dbReference>
<dbReference type="OrthoDB" id="59172at2"/>
<feature type="transmembrane region" description="Helical" evidence="7">
    <location>
        <begin position="209"/>
        <end position="230"/>
    </location>
</feature>
<evidence type="ECO:0000256" key="4">
    <source>
        <dbReference type="ARBA" id="ARBA00022692"/>
    </source>
</evidence>
<keyword evidence="5 7" id="KW-1133">Transmembrane helix</keyword>
<keyword evidence="2 7" id="KW-0813">Transport</keyword>
<keyword evidence="3" id="KW-1003">Cell membrane</keyword>
<comment type="caution">
    <text evidence="9">The sequence shown here is derived from an EMBL/GenBank/DDBJ whole genome shotgun (WGS) entry which is preliminary data.</text>
</comment>
<feature type="transmembrane region" description="Helical" evidence="7">
    <location>
        <begin position="76"/>
        <end position="97"/>
    </location>
</feature>
<evidence type="ECO:0000256" key="6">
    <source>
        <dbReference type="ARBA" id="ARBA00023136"/>
    </source>
</evidence>
<feature type="transmembrane region" description="Helical" evidence="7">
    <location>
        <begin position="163"/>
        <end position="182"/>
    </location>
</feature>
<evidence type="ECO:0000313" key="9">
    <source>
        <dbReference type="EMBL" id="RGE72493.1"/>
    </source>
</evidence>
<proteinExistence type="inferred from homology"/>
<evidence type="ECO:0000256" key="2">
    <source>
        <dbReference type="ARBA" id="ARBA00022448"/>
    </source>
</evidence>
<sequence length="304" mass="34761">MKEKSRKKKPYLFFIAPGFIAYTVFIILPIIYVIYLSVFEWSGLGEMNFIGIENFKTLFTNTRITPVFWNALKNNLKYLLCVWFIITPFQFLVAYLFYLKIPFFKYYKFMIFMPYVISSTIVSFFATMMFNPTIGFLNTFFEKLGLHQFVSAWVGDPKLSFKIMIALVIWQGAASGMMIFYANMMDIPQDIIEASRIDGCSEGQRLTRILIPLSLPACSSIIVMSSIWALGVFDIPFMLGGPTGGVNSSLDFVNLVFYRYTFGSVLSGEVNLGFGASISVTMFIIIMIVTFIQNKVLTKFEYDT</sequence>
<feature type="transmembrane region" description="Helical" evidence="7">
    <location>
        <begin position="272"/>
        <end position="292"/>
    </location>
</feature>